<dbReference type="Gene3D" id="3.30.70.270">
    <property type="match status" value="1"/>
</dbReference>
<feature type="transmembrane region" description="Helical" evidence="2">
    <location>
        <begin position="1484"/>
        <end position="1507"/>
    </location>
</feature>
<dbReference type="InterPro" id="IPR041588">
    <property type="entry name" value="Integrase_H2C2"/>
</dbReference>
<dbReference type="InterPro" id="IPR001584">
    <property type="entry name" value="Integrase_cat-core"/>
</dbReference>
<proteinExistence type="predicted"/>
<dbReference type="Gene3D" id="2.60.40.3770">
    <property type="match status" value="1"/>
</dbReference>
<keyword evidence="2" id="KW-1133">Transmembrane helix</keyword>
<dbReference type="Pfam" id="PF18701">
    <property type="entry name" value="DUF5641"/>
    <property type="match status" value="1"/>
</dbReference>
<dbReference type="SUPFAM" id="SSF56672">
    <property type="entry name" value="DNA/RNA polymerases"/>
    <property type="match status" value="1"/>
</dbReference>
<dbReference type="Gene3D" id="3.30.420.10">
    <property type="entry name" value="Ribonuclease H-like superfamily/Ribonuclease H"/>
    <property type="match status" value="1"/>
</dbReference>
<dbReference type="InterPro" id="IPR040676">
    <property type="entry name" value="DUF5641"/>
</dbReference>
<organism evidence="4 5">
    <name type="scientific">Meloidogyne enterolobii</name>
    <name type="common">Root-knot nematode worm</name>
    <name type="synonym">Meloidogyne mayaguensis</name>
    <dbReference type="NCBI Taxonomy" id="390850"/>
    <lineage>
        <taxon>Eukaryota</taxon>
        <taxon>Metazoa</taxon>
        <taxon>Ecdysozoa</taxon>
        <taxon>Nematoda</taxon>
        <taxon>Chromadorea</taxon>
        <taxon>Rhabditida</taxon>
        <taxon>Tylenchina</taxon>
        <taxon>Tylenchomorpha</taxon>
        <taxon>Tylenchoidea</taxon>
        <taxon>Meloidogynidae</taxon>
        <taxon>Meloidogyninae</taxon>
        <taxon>Meloidogyne</taxon>
    </lineage>
</organism>
<reference evidence="4 5" key="1">
    <citation type="submission" date="2020-08" db="EMBL/GenBank/DDBJ databases">
        <authorList>
            <person name="Koutsovoulos G."/>
            <person name="Danchin GJ E."/>
        </authorList>
    </citation>
    <scope>NUCLEOTIDE SEQUENCE [LARGE SCALE GENOMIC DNA]</scope>
</reference>
<sequence length="2728" mass="312550">MAIKNKLPKNIVLELLKKEKETRATWNVDELRKGLEEIVALREEAQRCVQTFSKNINYNQQRFGNNWNNNRGFNQKRANFRKENFDRVFTIQSGDYKARNNRKFEISCYFCHGAHHAEKCEKVKAIYIRAKMLTEQNRCLLCLRKGHTVTNCVTRMDCNICRGRHNKLICPNLYKKVINGKEFKKVEQINQVETSENLLTIVEKPKEVALMQANMILSNSVINKKCNSVGLFDTGATINFITEEKVKELNLKKIGEKELGILPFSHKEPIRIKSAKVLFEIILEDGSREEIIAYKIKKEIMPNIKCANLENGKIRTSEKVPDVLIGIKHFWKFFRNLVPLSDNLFKVDTSVGTIICGELESELNGILSNKKNNKDDPTAKDDQVAMDFFKKTIKRSPNGRYIVKWPWKEEKENLPSNFSLAYRRFVGLMERLKKNPDLMLEYEKIIENDIKRGVLEDAYRNKGSIEHFLPHHPVITTKKVRIVYDASAKIRGGKSLNELLYRGPIIMPELAGMLIRFRLPKIAIWADIEKAFHCLELDPEDREVLKLIWLKDVRKPITSDNIKYLRFSKVPFGVISSPFLLSATVRHHLESMDDPIAQRLKNNSYVDNILIGVDTKEEASEAYFKLKNIFKTAQMNLREFISNCLEFNEEMPMEDRLEKSKPKILGIPWDIETDKISSLWEKQREWDSILIEEEANKWYEIIETWKVSPIEIERKIIDKNGEYQLHVFCDASKDAYASCVYMRCINNQKIMVNILYARNRLKPKKMSVSIPRMELLGVLIATRALKFVSEQIGLKISQKYLWCDSKPVLYWIKENYKGEKFVENRIKEIRSHGDLNFGYIPTECNPADIATRGCTPVELSSNSLWWSGPEFLKNSKNLWPDELNFVVENIEKENNFEENFKINQINNKESNKFIDFNKWNSWNKILKIILIVSLFARIWLSKCKMKIKSEFIKSISENKRPAGADIKRVEIFLLKLIQKGIDKNSINRNTQIITDKDGLFRLNSRIGKSEMSNGFKNPILLPKGHPAVKLIMDKLHIELLHSGVDAVLGNFLIKYWSPCARREAKKVVRNCKKCQKINGPKFALPTMPGLPKERLIKSRAFEAIGVDYLGPSLFKIENGKSKFWIVLFTCFTTRAVHLEIALELSALEFLHCLRRFIASRGCPKKILSDNANQFKVVSELIGAKLVGKWVEKQTNDEKRLNNFLINKGIEWCFIPSLSPWAGGVYERLVKLVKDSFKRTLGGVILNLEELRTFIKEVEFSINCRPISFVSGEMDGPSCLRPVDFLLPNIEIYENINESDGEEEFKIGKLSMGDQLRVRLKATQKAFEKFWTRWTREYLLILRDKSKWTHNNDRTSLKREPKVGEVVIVQQEGQPRNTWSLGKIIELDGSPPKSAKVQIGKRCLVRPVNKLFPMETKNDVIKNGEEKSENKLENGQNNDANKNKIKNKDKEQNSINNNLKGVKNGENKLKNKNNIHPMVTRAKKAALILTIINLFLLMPFVSLNPTYLVSCRGCRMKCRNFGLLISVGSEIDKVEVCCMGTCIIETNGLEHLELGLPKDVTALDYRCRAKYINGRRIFRGSIFCPAVDPCLRITEIWERILNPQCESTKTITIVGIFLAFMLCLLISGMVCACRIFSILGKIFLIIWRLIKTLVKISSKKDGKIENKDLETLIDRSHKLKKINRIKRNRRLNRLGLLNIIIFIIFMEIVKADIEVISIQAKSEDCYRNKNLTTCKITTTNTLTLLPDGQVISLTLKNDKGMIMGEMEFIMNSLSIKCNQKSQKQLRSYELKVGSVKRCPAQGTCKAGRCQHIRSKENVEELDEWIKKPGNSYCVEGHALWGYQCGLPGAACYFYKVYAEPVSNEVFELVSCPTWDYVIDIEMSMRFKGNISKYTFSLSPGATIKWDKIKISLLDITPPMAPILSSQFIIGNNGVAMVDNFKSDLDCSDAKNFSKCELDINSCKECWLDKEEEQIKCACIDLIIEEIFKDKQKSLPLDTKRIKLRNNGRNIYSETSYLPIEIMVRFENYSIASNIDISICKIEPIILSGCYNCFGAIFKYKCFSDYGSPLAEIKCKNGNIFTSKCSVNGTEQVSVLSFDRTEVREFCEIFCPGGKTNFTIQGTLEYILPEKAKIIVKNGTPSLYTMESAWGGIFDNSWTNFKLLDIQGLFWEMMNLKIISIGILVIIIIYFILKIFLKVNPMLKMYRLIITSCLLLITNLGAGGFGETPPRFENFVEMSSGHYFCIKSSKNFKFYSLSKNPLNLKILMAPIPFTQFAANILNCDLEDVYGRLYFSRLDRSTVANEARKVENNNGNIYCSTNEFSCPRGVITGLAEWVLVDDNKNLAVYPEQIPPQWWSELVKRNRMKTQNFFYDEEVSKTIDMGPGIELENPLRGVLEFYPLEGLEIEEYIEEDIPDMDRLNINIGNNNNIQNNYGSQTSARATMEVEEKLVMSMEANSDLHCSSSGSEVSTVEVKVKAKLFRGPLLGILFLCLVIGTWTPAMAAPNSNTPTTPLGDSNLDMEDPEAFEELCDAFLGPTNSVPHGEEFIGPTLVNGNGNQGSVNTNNNTQMYSIFDQLMDNWATRQHQQLPTTSTTTTRPIQFVPQTTMATQQNPTTNIQQQQRQNFGGPIRARRQPRQNLNQGCFICHASDHFAKYCPVKQPCSSNTLMQRTTSATINTHNQDTQTAMRSVATQLTRMSQQWTNIPAISAFLLQMAQFILLALDAPRQH</sequence>
<dbReference type="SUPFAM" id="SSF53098">
    <property type="entry name" value="Ribonuclease H-like"/>
    <property type="match status" value="1"/>
</dbReference>
<dbReference type="EMBL" id="CAJEWN010000031">
    <property type="protein sequence ID" value="CAD2143235.1"/>
    <property type="molecule type" value="Genomic_DNA"/>
</dbReference>
<feature type="transmembrane region" description="Helical" evidence="2">
    <location>
        <begin position="1616"/>
        <end position="1649"/>
    </location>
</feature>
<dbReference type="PROSITE" id="PS50994">
    <property type="entry name" value="INTEGRASE"/>
    <property type="match status" value="1"/>
</dbReference>
<dbReference type="InterPro" id="IPR036397">
    <property type="entry name" value="RNaseH_sf"/>
</dbReference>
<feature type="transmembrane region" description="Helical" evidence="2">
    <location>
        <begin position="2167"/>
        <end position="2191"/>
    </location>
</feature>
<dbReference type="InterPro" id="IPR043128">
    <property type="entry name" value="Rev_trsase/Diguanyl_cyclase"/>
</dbReference>
<dbReference type="Pfam" id="PF17921">
    <property type="entry name" value="Integrase_H2C2"/>
    <property type="match status" value="1"/>
</dbReference>
<protein>
    <recommendedName>
        <fullName evidence="3">Integrase catalytic domain-containing protein</fullName>
    </recommendedName>
</protein>
<feature type="domain" description="Integrase catalytic" evidence="3">
    <location>
        <begin position="1084"/>
        <end position="1289"/>
    </location>
</feature>
<dbReference type="Gene3D" id="1.10.340.70">
    <property type="match status" value="1"/>
</dbReference>
<dbReference type="InterPro" id="IPR009878">
    <property type="entry name" value="Phlebovirus_G2_fusion"/>
</dbReference>
<dbReference type="GO" id="GO:0015074">
    <property type="term" value="P:DNA integration"/>
    <property type="evidence" value="ECO:0007669"/>
    <property type="project" value="InterPro"/>
</dbReference>
<evidence type="ECO:0000256" key="1">
    <source>
        <dbReference type="SAM" id="MobiDB-lite"/>
    </source>
</evidence>
<dbReference type="GO" id="GO:0042575">
    <property type="term" value="C:DNA polymerase complex"/>
    <property type="evidence" value="ECO:0007669"/>
    <property type="project" value="UniProtKB-ARBA"/>
</dbReference>
<dbReference type="InterPro" id="IPR001878">
    <property type="entry name" value="Znf_CCHC"/>
</dbReference>
<dbReference type="InterPro" id="IPR012337">
    <property type="entry name" value="RNaseH-like_sf"/>
</dbReference>
<gene>
    <name evidence="4" type="ORF">MENT_LOCUS7532</name>
</gene>
<comment type="caution">
    <text evidence="4">The sequence shown here is derived from an EMBL/GenBank/DDBJ whole genome shotgun (WGS) entry which is preliminary data.</text>
</comment>
<dbReference type="InterPro" id="IPR043502">
    <property type="entry name" value="DNA/RNA_pol_sf"/>
</dbReference>
<evidence type="ECO:0000256" key="2">
    <source>
        <dbReference type="SAM" id="Phobius"/>
    </source>
</evidence>
<feature type="compositionally biased region" description="Basic and acidic residues" evidence="1">
    <location>
        <begin position="1421"/>
        <end position="1431"/>
    </location>
</feature>
<accession>A0A6V7U342</accession>
<dbReference type="InterPro" id="IPR000477">
    <property type="entry name" value="RT_dom"/>
</dbReference>
<feature type="region of interest" description="Disordered" evidence="1">
    <location>
        <begin position="1421"/>
        <end position="1470"/>
    </location>
</feature>
<dbReference type="SMART" id="SM00343">
    <property type="entry name" value="ZnF_C2HC"/>
    <property type="match status" value="2"/>
</dbReference>
<dbReference type="OrthoDB" id="250836at2759"/>
<dbReference type="Pfam" id="PF07245">
    <property type="entry name" value="Phlebovirus_G2"/>
    <property type="match status" value="1"/>
</dbReference>
<dbReference type="Pfam" id="PF00078">
    <property type="entry name" value="RVT_1"/>
    <property type="match status" value="1"/>
</dbReference>
<dbReference type="Pfam" id="PF05380">
    <property type="entry name" value="Peptidase_A17"/>
    <property type="match status" value="1"/>
</dbReference>
<evidence type="ECO:0000259" key="3">
    <source>
        <dbReference type="PROSITE" id="PS50994"/>
    </source>
</evidence>
<dbReference type="PANTHER" id="PTHR47331">
    <property type="entry name" value="PHD-TYPE DOMAIN-CONTAINING PROTEIN"/>
    <property type="match status" value="1"/>
</dbReference>
<keyword evidence="2" id="KW-0812">Transmembrane</keyword>
<dbReference type="GO" id="GO:0003676">
    <property type="term" value="F:nucleic acid binding"/>
    <property type="evidence" value="ECO:0007669"/>
    <property type="project" value="InterPro"/>
</dbReference>
<dbReference type="GO" id="GO:0008270">
    <property type="term" value="F:zinc ion binding"/>
    <property type="evidence" value="ECO:0007669"/>
    <property type="project" value="InterPro"/>
</dbReference>
<evidence type="ECO:0000313" key="5">
    <source>
        <dbReference type="Proteomes" id="UP000580250"/>
    </source>
</evidence>
<evidence type="ECO:0000313" key="4">
    <source>
        <dbReference type="EMBL" id="CAD2143235.1"/>
    </source>
</evidence>
<dbReference type="InterPro" id="IPR008042">
    <property type="entry name" value="Retrotrans_Pao"/>
</dbReference>
<dbReference type="Proteomes" id="UP000580250">
    <property type="component" value="Unassembled WGS sequence"/>
</dbReference>
<name>A0A6V7U342_MELEN</name>
<dbReference type="Gene3D" id="3.10.10.10">
    <property type="entry name" value="HIV Type 1 Reverse Transcriptase, subunit A, domain 1"/>
    <property type="match status" value="1"/>
</dbReference>
<dbReference type="Gene3D" id="2.60.98.50">
    <property type="match status" value="1"/>
</dbReference>
<keyword evidence="2" id="KW-0472">Membrane</keyword>